<evidence type="ECO:0000313" key="4">
    <source>
        <dbReference type="Proteomes" id="UP001292084"/>
    </source>
</evidence>
<dbReference type="InterPro" id="IPR007730">
    <property type="entry name" value="SPOR-like_dom"/>
</dbReference>
<accession>A0ABU5KN42</accession>
<comment type="caution">
    <text evidence="3">The sequence shown here is derived from an EMBL/GenBank/DDBJ whole genome shotgun (WGS) entry which is preliminary data.</text>
</comment>
<gene>
    <name evidence="3" type="ORF">UFB30_08965</name>
</gene>
<proteinExistence type="predicted"/>
<feature type="domain" description="SPOR" evidence="2">
    <location>
        <begin position="78"/>
        <end position="128"/>
    </location>
</feature>
<keyword evidence="4" id="KW-1185">Reference proteome</keyword>
<dbReference type="RefSeq" id="WP_322421323.1">
    <property type="nucleotide sequence ID" value="NZ_JAXQNN010000002.1"/>
</dbReference>
<sequence length="223" mass="24634">MKQEPASKNKDGTIIQFPSFENRKQSKGLILFPIFSGILCAVIFGFILNLLLEKPEQQSLLAEPPEETSLFEVPAFNFWVLQAGAFSTETAANDFISTMNAETPYVLVKQDNMHLLWIGAAGTEEKAKVLSPDHTGDVYIKQVGVEPFQLNVSESDHEWLSATISAINKKLASPGEEFTLMSGEQLENSELQNIHQSISKGSSDTAFLRSLSAILQLEIKISE</sequence>
<keyword evidence="1" id="KW-1133">Transmembrane helix</keyword>
<dbReference type="Pfam" id="PF05036">
    <property type="entry name" value="SPOR"/>
    <property type="match status" value="1"/>
</dbReference>
<evidence type="ECO:0000259" key="2">
    <source>
        <dbReference type="Pfam" id="PF05036"/>
    </source>
</evidence>
<feature type="transmembrane region" description="Helical" evidence="1">
    <location>
        <begin position="29"/>
        <end position="52"/>
    </location>
</feature>
<dbReference type="Proteomes" id="UP001292084">
    <property type="component" value="Unassembled WGS sequence"/>
</dbReference>
<protein>
    <recommendedName>
        <fullName evidence="2">SPOR domain-containing protein</fullName>
    </recommendedName>
</protein>
<organism evidence="3 4">
    <name type="scientific">Jeotgalibacillus haloalkalitolerans</name>
    <dbReference type="NCBI Taxonomy" id="3104292"/>
    <lineage>
        <taxon>Bacteria</taxon>
        <taxon>Bacillati</taxon>
        <taxon>Bacillota</taxon>
        <taxon>Bacilli</taxon>
        <taxon>Bacillales</taxon>
        <taxon>Caryophanaceae</taxon>
        <taxon>Jeotgalibacillus</taxon>
    </lineage>
</organism>
<reference evidence="3 4" key="1">
    <citation type="submission" date="2023-12" db="EMBL/GenBank/DDBJ databases">
        <title>Jeotgalibacillus haloalkaliphilus sp. nov., a novel salt-tolerant bacteria, isolated from the estuary of the Fenhe River into the Yellow River.</title>
        <authorList>
            <person name="Li Y."/>
        </authorList>
    </citation>
    <scope>NUCLEOTIDE SEQUENCE [LARGE SCALE GENOMIC DNA]</scope>
    <source>
        <strain evidence="3 4">HH7-29</strain>
    </source>
</reference>
<dbReference type="EMBL" id="JAXQNN010000002">
    <property type="protein sequence ID" value="MDZ5712361.1"/>
    <property type="molecule type" value="Genomic_DNA"/>
</dbReference>
<keyword evidence="1" id="KW-0812">Transmembrane</keyword>
<name>A0ABU5KN42_9BACL</name>
<keyword evidence="1" id="KW-0472">Membrane</keyword>
<evidence type="ECO:0000313" key="3">
    <source>
        <dbReference type="EMBL" id="MDZ5712361.1"/>
    </source>
</evidence>
<evidence type="ECO:0000256" key="1">
    <source>
        <dbReference type="SAM" id="Phobius"/>
    </source>
</evidence>